<keyword evidence="1" id="KW-0812">Transmembrane</keyword>
<keyword evidence="1" id="KW-1133">Transmembrane helix</keyword>
<keyword evidence="4" id="KW-1185">Reference proteome</keyword>
<proteinExistence type="predicted"/>
<evidence type="ECO:0000256" key="1">
    <source>
        <dbReference type="SAM" id="Phobius"/>
    </source>
</evidence>
<evidence type="ECO:0000313" key="4">
    <source>
        <dbReference type="Proteomes" id="UP000633365"/>
    </source>
</evidence>
<dbReference type="Gene3D" id="3.90.550.10">
    <property type="entry name" value="Spore Coat Polysaccharide Biosynthesis Protein SpsA, Chain A"/>
    <property type="match status" value="1"/>
</dbReference>
<dbReference type="SUPFAM" id="SSF53448">
    <property type="entry name" value="Nucleotide-diphospho-sugar transferases"/>
    <property type="match status" value="1"/>
</dbReference>
<dbReference type="EMBL" id="JAEQMG010000040">
    <property type="protein sequence ID" value="MBK6087601.1"/>
    <property type="molecule type" value="Genomic_DNA"/>
</dbReference>
<accession>A0A934TY12</accession>
<feature type="transmembrane region" description="Helical" evidence="1">
    <location>
        <begin position="272"/>
        <end position="291"/>
    </location>
</feature>
<dbReference type="RefSeq" id="WP_201426906.1">
    <property type="nucleotide sequence ID" value="NZ_JAEQMG010000040.1"/>
</dbReference>
<comment type="caution">
    <text evidence="3">The sequence shown here is derived from an EMBL/GenBank/DDBJ whole genome shotgun (WGS) entry which is preliminary data.</text>
</comment>
<dbReference type="InterPro" id="IPR029044">
    <property type="entry name" value="Nucleotide-diphossugar_trans"/>
</dbReference>
<organism evidence="3 4">
    <name type="scientific">Ruminococcus difficilis</name>
    <dbReference type="NCBI Taxonomy" id="2763069"/>
    <lineage>
        <taxon>Bacteria</taxon>
        <taxon>Bacillati</taxon>
        <taxon>Bacillota</taxon>
        <taxon>Clostridia</taxon>
        <taxon>Eubacteriales</taxon>
        <taxon>Oscillospiraceae</taxon>
        <taxon>Ruminococcus</taxon>
    </lineage>
</organism>
<dbReference type="GO" id="GO:0016758">
    <property type="term" value="F:hexosyltransferase activity"/>
    <property type="evidence" value="ECO:0007669"/>
    <property type="project" value="UniProtKB-ARBA"/>
</dbReference>
<name>A0A934TY12_9FIRM</name>
<dbReference type="CDD" id="cd00761">
    <property type="entry name" value="Glyco_tranf_GTA_type"/>
    <property type="match status" value="1"/>
</dbReference>
<dbReference type="InterPro" id="IPR001173">
    <property type="entry name" value="Glyco_trans_2-like"/>
</dbReference>
<dbReference type="Proteomes" id="UP000633365">
    <property type="component" value="Unassembled WGS sequence"/>
</dbReference>
<sequence>MCLLTVFTPAYNRADLLLVAYKALQRQTSKDFRWLIIDDGSTDNTGELVAEWIRQEKEFSISYYYKENGGLHTAYNAAIERLETELAVCVDSDDYLPDDAVERITSFWKKNGSDEFAGIAGLDYDTNGNKIGDPFPDQKSINLVDLAIGKYHIHTGDIKLVVRSDLYQSVAPMGSFEGEKFFNPNYLHMEISKNYDFLVLNECLCVVNYQPQGMSSNMFRQYYDSPQSYAELRKQHLSFKGIGLKYKFKEYVHYVSSCCLAKKGCGLKNKNWPLFICACPFGVLLSIVIAIKNK</sequence>
<evidence type="ECO:0000313" key="3">
    <source>
        <dbReference type="EMBL" id="MBK6087601.1"/>
    </source>
</evidence>
<keyword evidence="1" id="KW-0472">Membrane</keyword>
<protein>
    <submittedName>
        <fullName evidence="3">Glycosyltransferase family 2 protein</fullName>
    </submittedName>
</protein>
<reference evidence="3" key="1">
    <citation type="submission" date="2021-01" db="EMBL/GenBank/DDBJ databases">
        <title>Genome public.</title>
        <authorList>
            <person name="Liu C."/>
            <person name="Sun Q."/>
        </authorList>
    </citation>
    <scope>NUCLEOTIDE SEQUENCE</scope>
    <source>
        <strain evidence="3">M6</strain>
    </source>
</reference>
<gene>
    <name evidence="3" type="ORF">JKK62_02870</name>
</gene>
<dbReference type="PANTHER" id="PTHR22916">
    <property type="entry name" value="GLYCOSYLTRANSFERASE"/>
    <property type="match status" value="1"/>
</dbReference>
<evidence type="ECO:0000259" key="2">
    <source>
        <dbReference type="Pfam" id="PF00535"/>
    </source>
</evidence>
<dbReference type="AlphaFoldDB" id="A0A934TY12"/>
<dbReference type="Pfam" id="PF00535">
    <property type="entry name" value="Glycos_transf_2"/>
    <property type="match status" value="1"/>
</dbReference>
<feature type="domain" description="Glycosyltransferase 2-like" evidence="2">
    <location>
        <begin position="5"/>
        <end position="119"/>
    </location>
</feature>
<dbReference type="PANTHER" id="PTHR22916:SF3">
    <property type="entry name" value="UDP-GLCNAC:BETAGAL BETA-1,3-N-ACETYLGLUCOSAMINYLTRANSFERASE-LIKE PROTEIN 1"/>
    <property type="match status" value="1"/>
</dbReference>